<gene>
    <name evidence="1" type="ORF">ASZ90_005861</name>
</gene>
<evidence type="ECO:0008006" key="2">
    <source>
        <dbReference type="Google" id="ProtNLM"/>
    </source>
</evidence>
<organism evidence="1">
    <name type="scientific">hydrocarbon metagenome</name>
    <dbReference type="NCBI Taxonomy" id="938273"/>
    <lineage>
        <taxon>unclassified sequences</taxon>
        <taxon>metagenomes</taxon>
        <taxon>ecological metagenomes</taxon>
    </lineage>
</organism>
<dbReference type="AlphaFoldDB" id="A0A0W8FTY8"/>
<reference evidence="1" key="1">
    <citation type="journal article" date="2015" name="Proc. Natl. Acad. Sci. U.S.A.">
        <title>Networks of energetic and metabolic interactions define dynamics in microbial communities.</title>
        <authorList>
            <person name="Embree M."/>
            <person name="Liu J.K."/>
            <person name="Al-Bassam M.M."/>
            <person name="Zengler K."/>
        </authorList>
    </citation>
    <scope>NUCLEOTIDE SEQUENCE</scope>
</reference>
<dbReference type="Gene3D" id="3.90.550.10">
    <property type="entry name" value="Spore Coat Polysaccharide Biosynthesis Protein SpsA, Chain A"/>
    <property type="match status" value="1"/>
</dbReference>
<evidence type="ECO:0000313" key="1">
    <source>
        <dbReference type="EMBL" id="KUG24310.1"/>
    </source>
</evidence>
<name>A0A0W8FTY8_9ZZZZ</name>
<proteinExistence type="predicted"/>
<sequence>MRKKSLIDTYLYNYSVGEKWRLTANDTDNISQVVVIPVYAEKELLFSTLASIAKNPPSSLEYSFVLCVVNNKEDSPSEDIENNLWTIECLDALTKRKSLKKFGDEHKIYSLLSDIAESKMKLGYINAASKGCEMPTRTGGVGLARKIGMDMALRLLENNSASSPVILCLDADTLVRDSYFSVIRKYFTPEVKTAIVAYEHQMPDIYEQQAAIVCYEIFLRYWTLGLRYAKSPWAFHSIGSTIAVSTEAYLEVRGMNRREAGEDFYFLNKLAKTGAINYVKETCVYPSARSSTRVPFGTGKSIQKFLSGIDKEEFYSLYDVRIFTILSNWLQLMNECMMADEDEILTKAGEIHAVLKNFLKVSDFAVIWSKMRRNSKDEKIRARQFSDWFDGFKTLKLINYFTTEIYPKIGMFEALDRILSMSEMQRPKHNSGTKIPALEDQIEILQYLRRLT</sequence>
<dbReference type="SUPFAM" id="SSF53448">
    <property type="entry name" value="Nucleotide-diphospho-sugar transferases"/>
    <property type="match status" value="1"/>
</dbReference>
<accession>A0A0W8FTY8</accession>
<comment type="caution">
    <text evidence="1">The sequence shown here is derived from an EMBL/GenBank/DDBJ whole genome shotgun (WGS) entry which is preliminary data.</text>
</comment>
<dbReference type="EMBL" id="LNQE01000851">
    <property type="protein sequence ID" value="KUG24310.1"/>
    <property type="molecule type" value="Genomic_DNA"/>
</dbReference>
<dbReference type="InterPro" id="IPR029044">
    <property type="entry name" value="Nucleotide-diphossugar_trans"/>
</dbReference>
<protein>
    <recommendedName>
        <fullName evidence="2">Glycosyltransferase 2-like domain-containing protein</fullName>
    </recommendedName>
</protein>